<dbReference type="Pfam" id="PF26239">
    <property type="entry name" value="DUF8054"/>
    <property type="match status" value="1"/>
</dbReference>
<proteinExistence type="predicted"/>
<accession>A0ABU2FEC0</accession>
<gene>
    <name evidence="3" type="ORF">NDI56_14445</name>
</gene>
<dbReference type="Proteomes" id="UP001259659">
    <property type="component" value="Unassembled WGS sequence"/>
</dbReference>
<evidence type="ECO:0000259" key="2">
    <source>
        <dbReference type="Pfam" id="PF26239"/>
    </source>
</evidence>
<dbReference type="InterPro" id="IPR058367">
    <property type="entry name" value="DUF8054"/>
</dbReference>
<feature type="region of interest" description="Disordered" evidence="1">
    <location>
        <begin position="121"/>
        <end position="145"/>
    </location>
</feature>
<evidence type="ECO:0000313" key="3">
    <source>
        <dbReference type="EMBL" id="MDS0260603.1"/>
    </source>
</evidence>
<dbReference type="EMBL" id="JAMQON010000004">
    <property type="protein sequence ID" value="MDS0260603.1"/>
    <property type="molecule type" value="Genomic_DNA"/>
</dbReference>
<feature type="domain" description="DUF8054" evidence="2">
    <location>
        <begin position="2"/>
        <end position="178"/>
    </location>
</feature>
<comment type="caution">
    <text evidence="3">The sequence shown here is derived from an EMBL/GenBank/DDBJ whole genome shotgun (WGS) entry which is preliminary data.</text>
</comment>
<sequence length="181" mass="19246">MRLPRGRLRKSRVVSDPREPLADVLDRAVTGYAVFESQDSLLLDADGRGVVTFTDGVPVVAYHTGTGRGGPPALADLAVPGPYHVSVFELDADDLAPVHDVETLCVPPGMPAERLAGDPALADSTRRAAPAERTTAAAAEQDGDHSAVEAFLEDEAKIAAIREQARKEARQRAAEWGLNDT</sequence>
<protein>
    <recommendedName>
        <fullName evidence="2">DUF8054 domain-containing protein</fullName>
    </recommendedName>
</protein>
<evidence type="ECO:0000313" key="4">
    <source>
        <dbReference type="Proteomes" id="UP001259659"/>
    </source>
</evidence>
<dbReference type="RefSeq" id="WP_310920331.1">
    <property type="nucleotide sequence ID" value="NZ_JAMQON010000004.1"/>
</dbReference>
<feature type="compositionally biased region" description="Low complexity" evidence="1">
    <location>
        <begin position="131"/>
        <end position="140"/>
    </location>
</feature>
<evidence type="ECO:0000256" key="1">
    <source>
        <dbReference type="SAM" id="MobiDB-lite"/>
    </source>
</evidence>
<organism evidence="3 4">
    <name type="scientific">Haloarcula saliterrae</name>
    <dbReference type="NCBI Taxonomy" id="2950534"/>
    <lineage>
        <taxon>Archaea</taxon>
        <taxon>Methanobacteriati</taxon>
        <taxon>Methanobacteriota</taxon>
        <taxon>Stenosarchaea group</taxon>
        <taxon>Halobacteria</taxon>
        <taxon>Halobacteriales</taxon>
        <taxon>Haloarculaceae</taxon>
        <taxon>Haloarcula</taxon>
    </lineage>
</organism>
<name>A0ABU2FEC0_9EURY</name>
<reference evidence="3 4" key="1">
    <citation type="submission" date="2022-06" db="EMBL/GenBank/DDBJ databases">
        <title>Haloarcula sp. a new haloarchaeum isolate from saline soil.</title>
        <authorList>
            <person name="Strakova D."/>
            <person name="Galisteo C."/>
            <person name="Sanchez-Porro C."/>
            <person name="Ventosa A."/>
        </authorList>
    </citation>
    <scope>NUCLEOTIDE SEQUENCE [LARGE SCALE GENOMIC DNA]</scope>
    <source>
        <strain evidence="3 4">S1CR25-12</strain>
    </source>
</reference>
<keyword evidence="4" id="KW-1185">Reference proteome</keyword>